<dbReference type="EMBL" id="BMMD01000014">
    <property type="protein sequence ID" value="GGJ85233.1"/>
    <property type="molecule type" value="Genomic_DNA"/>
</dbReference>
<evidence type="ECO:0000313" key="2">
    <source>
        <dbReference type="Proteomes" id="UP000636956"/>
    </source>
</evidence>
<organism evidence="1 2">
    <name type="scientific">Agromyces bauzanensis</name>
    <dbReference type="NCBI Taxonomy" id="1308924"/>
    <lineage>
        <taxon>Bacteria</taxon>
        <taxon>Bacillati</taxon>
        <taxon>Actinomycetota</taxon>
        <taxon>Actinomycetes</taxon>
        <taxon>Micrococcales</taxon>
        <taxon>Microbacteriaceae</taxon>
        <taxon>Agromyces</taxon>
    </lineage>
</organism>
<proteinExistence type="predicted"/>
<comment type="caution">
    <text evidence="1">The sequence shown here is derived from an EMBL/GenBank/DDBJ whole genome shotgun (WGS) entry which is preliminary data.</text>
</comment>
<accession>A0A917PMZ3</accession>
<evidence type="ECO:0000313" key="1">
    <source>
        <dbReference type="EMBL" id="GGJ85233.1"/>
    </source>
</evidence>
<name>A0A917PMZ3_9MICO</name>
<protein>
    <submittedName>
        <fullName evidence="1">Uncharacterized protein</fullName>
    </submittedName>
</protein>
<gene>
    <name evidence="1" type="ORF">GCM10011372_24390</name>
</gene>
<dbReference type="AlphaFoldDB" id="A0A917PMZ3"/>
<reference evidence="1" key="1">
    <citation type="journal article" date="2014" name="Int. J. Syst. Evol. Microbiol.">
        <title>Complete genome sequence of Corynebacterium casei LMG S-19264T (=DSM 44701T), isolated from a smear-ripened cheese.</title>
        <authorList>
            <consortium name="US DOE Joint Genome Institute (JGI-PGF)"/>
            <person name="Walter F."/>
            <person name="Albersmeier A."/>
            <person name="Kalinowski J."/>
            <person name="Ruckert C."/>
        </authorList>
    </citation>
    <scope>NUCLEOTIDE SEQUENCE</scope>
    <source>
        <strain evidence="1">CGMCC 1.8984</strain>
    </source>
</reference>
<reference evidence="1" key="2">
    <citation type="submission" date="2020-09" db="EMBL/GenBank/DDBJ databases">
        <authorList>
            <person name="Sun Q."/>
            <person name="Zhou Y."/>
        </authorList>
    </citation>
    <scope>NUCLEOTIDE SEQUENCE</scope>
    <source>
        <strain evidence="1">CGMCC 1.8984</strain>
    </source>
</reference>
<keyword evidence="2" id="KW-1185">Reference proteome</keyword>
<dbReference type="Proteomes" id="UP000636956">
    <property type="component" value="Unassembled WGS sequence"/>
</dbReference>
<sequence>MFPIACDDDDGDAGIQERRKPLSVTVLGRVAELMHRTVVRGRAILMVSPFGPGDALTAGPTHETVRSAVL</sequence>